<proteinExistence type="predicted"/>
<feature type="region of interest" description="Disordered" evidence="6">
    <location>
        <begin position="1"/>
        <end position="38"/>
    </location>
</feature>
<evidence type="ECO:0000313" key="9">
    <source>
        <dbReference type="Proteomes" id="UP000472267"/>
    </source>
</evidence>
<evidence type="ECO:0000256" key="1">
    <source>
        <dbReference type="ARBA" id="ARBA00022527"/>
    </source>
</evidence>
<keyword evidence="3" id="KW-0547">Nucleotide-binding</keyword>
<reference evidence="8" key="2">
    <citation type="submission" date="2025-08" db="UniProtKB">
        <authorList>
            <consortium name="Ensembl"/>
        </authorList>
    </citation>
    <scope>IDENTIFICATION</scope>
</reference>
<evidence type="ECO:0000256" key="2">
    <source>
        <dbReference type="ARBA" id="ARBA00022679"/>
    </source>
</evidence>
<evidence type="ECO:0000313" key="8">
    <source>
        <dbReference type="Ensembl" id="ENSSFAP00005041033.1"/>
    </source>
</evidence>
<keyword evidence="4" id="KW-0418">Kinase</keyword>
<dbReference type="GO" id="GO:0005524">
    <property type="term" value="F:ATP binding"/>
    <property type="evidence" value="ECO:0007669"/>
    <property type="project" value="UniProtKB-KW"/>
</dbReference>
<dbReference type="Ensembl" id="ENSSFAT00005042538.1">
    <property type="protein sequence ID" value="ENSSFAP00005041033.1"/>
    <property type="gene ID" value="ENSSFAG00005020417.1"/>
</dbReference>
<reference evidence="8" key="3">
    <citation type="submission" date="2025-09" db="UniProtKB">
        <authorList>
            <consortium name="Ensembl"/>
        </authorList>
    </citation>
    <scope>IDENTIFICATION</scope>
</reference>
<evidence type="ECO:0000259" key="7">
    <source>
        <dbReference type="PROSITE" id="PS51285"/>
    </source>
</evidence>
<dbReference type="Pfam" id="PF00433">
    <property type="entry name" value="Pkinase_C"/>
    <property type="match status" value="1"/>
</dbReference>
<dbReference type="InterPro" id="IPR000961">
    <property type="entry name" value="AGC-kinase_C"/>
</dbReference>
<protein>
    <recommendedName>
        <fullName evidence="7">AGC-kinase C-terminal domain-containing protein</fullName>
    </recommendedName>
</protein>
<organism evidence="8 9">
    <name type="scientific">Salarias fasciatus</name>
    <name type="common">Jewelled blenny</name>
    <name type="synonym">Blennius fasciatus</name>
    <dbReference type="NCBI Taxonomy" id="181472"/>
    <lineage>
        <taxon>Eukaryota</taxon>
        <taxon>Metazoa</taxon>
        <taxon>Chordata</taxon>
        <taxon>Craniata</taxon>
        <taxon>Vertebrata</taxon>
        <taxon>Euteleostomi</taxon>
        <taxon>Actinopterygii</taxon>
        <taxon>Neopterygii</taxon>
        <taxon>Teleostei</taxon>
        <taxon>Neoteleostei</taxon>
        <taxon>Acanthomorphata</taxon>
        <taxon>Ovalentaria</taxon>
        <taxon>Blenniimorphae</taxon>
        <taxon>Blenniiformes</taxon>
        <taxon>Blennioidei</taxon>
        <taxon>Blenniidae</taxon>
        <taxon>Salariinae</taxon>
        <taxon>Salarias</taxon>
    </lineage>
</organism>
<evidence type="ECO:0000256" key="3">
    <source>
        <dbReference type="ARBA" id="ARBA00022741"/>
    </source>
</evidence>
<keyword evidence="1" id="KW-0723">Serine/threonine-protein kinase</keyword>
<keyword evidence="9" id="KW-1185">Reference proteome</keyword>
<dbReference type="InterPro" id="IPR017892">
    <property type="entry name" value="Pkinase_C"/>
</dbReference>
<evidence type="ECO:0000256" key="4">
    <source>
        <dbReference type="ARBA" id="ARBA00022777"/>
    </source>
</evidence>
<name>A0A672IH24_SALFA</name>
<keyword evidence="5" id="KW-0067">ATP-binding</keyword>
<dbReference type="PROSITE" id="PS51285">
    <property type="entry name" value="AGC_KINASE_CTER"/>
    <property type="match status" value="1"/>
</dbReference>
<feature type="domain" description="AGC-kinase C-terminal" evidence="7">
    <location>
        <begin position="1"/>
        <end position="51"/>
    </location>
</feature>
<accession>A0A672IH24</accession>
<sequence length="51" mass="5881">PQKTPEDVNNFDPDFTQEEPTLTPIDEPLIPSINQDEFRDFSFTSPELLES</sequence>
<dbReference type="InParanoid" id="A0A672IH24"/>
<keyword evidence="2" id="KW-0808">Transferase</keyword>
<dbReference type="Proteomes" id="UP000472267">
    <property type="component" value="Chromosome 19"/>
</dbReference>
<dbReference type="AlphaFoldDB" id="A0A672IH24"/>
<reference evidence="8" key="1">
    <citation type="submission" date="2019-06" db="EMBL/GenBank/DDBJ databases">
        <authorList>
            <consortium name="Wellcome Sanger Institute Data Sharing"/>
        </authorList>
    </citation>
    <scope>NUCLEOTIDE SEQUENCE [LARGE SCALE GENOMIC DNA]</scope>
</reference>
<evidence type="ECO:0000256" key="6">
    <source>
        <dbReference type="SAM" id="MobiDB-lite"/>
    </source>
</evidence>
<dbReference type="GO" id="GO:0004674">
    <property type="term" value="F:protein serine/threonine kinase activity"/>
    <property type="evidence" value="ECO:0007669"/>
    <property type="project" value="UniProtKB-KW"/>
</dbReference>
<dbReference type="Gene3D" id="3.30.200.20">
    <property type="entry name" value="Phosphorylase Kinase, domain 1"/>
    <property type="match status" value="1"/>
</dbReference>
<evidence type="ECO:0000256" key="5">
    <source>
        <dbReference type="ARBA" id="ARBA00022840"/>
    </source>
</evidence>